<feature type="compositionally biased region" description="Acidic residues" evidence="1">
    <location>
        <begin position="267"/>
        <end position="277"/>
    </location>
</feature>
<feature type="region of interest" description="Disordered" evidence="1">
    <location>
        <begin position="329"/>
        <end position="348"/>
    </location>
</feature>
<reference evidence="3" key="1">
    <citation type="submission" date="2024-07" db="EMBL/GenBank/DDBJ databases">
        <title>Two chromosome-level genome assemblies of Korean endemic species Abeliophyllum distichum and Forsythia ovata (Oleaceae).</title>
        <authorList>
            <person name="Jang H."/>
        </authorList>
    </citation>
    <scope>NUCLEOTIDE SEQUENCE [LARGE SCALE GENOMIC DNA]</scope>
</reference>
<gene>
    <name evidence="2" type="ORF">Adt_14615</name>
</gene>
<evidence type="ECO:0000256" key="1">
    <source>
        <dbReference type="SAM" id="MobiDB-lite"/>
    </source>
</evidence>
<keyword evidence="3" id="KW-1185">Reference proteome</keyword>
<dbReference type="Proteomes" id="UP001604336">
    <property type="component" value="Unassembled WGS sequence"/>
</dbReference>
<proteinExistence type="predicted"/>
<feature type="compositionally biased region" description="Polar residues" evidence="1">
    <location>
        <begin position="286"/>
        <end position="295"/>
    </location>
</feature>
<comment type="caution">
    <text evidence="2">The sequence shown here is derived from an EMBL/GenBank/DDBJ whole genome shotgun (WGS) entry which is preliminary data.</text>
</comment>
<feature type="region of interest" description="Disordered" evidence="1">
    <location>
        <begin position="251"/>
        <end position="298"/>
    </location>
</feature>
<evidence type="ECO:0000313" key="3">
    <source>
        <dbReference type="Proteomes" id="UP001604336"/>
    </source>
</evidence>
<evidence type="ECO:0000313" key="2">
    <source>
        <dbReference type="EMBL" id="KAL2518368.1"/>
    </source>
</evidence>
<dbReference type="EMBL" id="JBFOLK010000004">
    <property type="protein sequence ID" value="KAL2518368.1"/>
    <property type="molecule type" value="Genomic_DNA"/>
</dbReference>
<accession>A0ABD1U054</accession>
<organism evidence="2 3">
    <name type="scientific">Abeliophyllum distichum</name>
    <dbReference type="NCBI Taxonomy" id="126358"/>
    <lineage>
        <taxon>Eukaryota</taxon>
        <taxon>Viridiplantae</taxon>
        <taxon>Streptophyta</taxon>
        <taxon>Embryophyta</taxon>
        <taxon>Tracheophyta</taxon>
        <taxon>Spermatophyta</taxon>
        <taxon>Magnoliopsida</taxon>
        <taxon>eudicotyledons</taxon>
        <taxon>Gunneridae</taxon>
        <taxon>Pentapetalae</taxon>
        <taxon>asterids</taxon>
        <taxon>lamiids</taxon>
        <taxon>Lamiales</taxon>
        <taxon>Oleaceae</taxon>
        <taxon>Forsythieae</taxon>
        <taxon>Abeliophyllum</taxon>
    </lineage>
</organism>
<sequence length="348" mass="39596">MKISSKHSRREIPLSSSSSKKEDLQIKRINRCPVLLGKNVDLASFSFDVPSFHIEDLFVGMGWVGILTLDDKVYSSIVKDFYKKMTFSPGTKITCLLRNKRVKITRDLIRSFSRLEDGGIRLYTTKTIPHTEEYNPVEACRRVTGKHFKTPVRLRHHDEVNHYDMFLLDSILLGRKLDFPYIMIQHMNSVLSGTRSKVLPYDMILTKVFEHFGVSVHDSVTLLPKATNTINISTLKRMKIFKGDGQWVAKSKGFDDESGPSTLPFEGGEEMDEDVDEPPPRPRANRPTSSTSGFTFTEDYYNIPNGRIDSLDFTVEKVQSLLHQVLASQQALHDHLGTEFPPPPPPEI</sequence>
<dbReference type="AlphaFoldDB" id="A0ABD1U054"/>
<protein>
    <submittedName>
        <fullName evidence="2">Uncharacterized protein</fullName>
    </submittedName>
</protein>
<name>A0ABD1U054_9LAMI</name>